<feature type="domain" description="F-box" evidence="1">
    <location>
        <begin position="8"/>
        <end position="47"/>
    </location>
</feature>
<evidence type="ECO:0000259" key="1">
    <source>
        <dbReference type="Pfam" id="PF00646"/>
    </source>
</evidence>
<dbReference type="PANTHER" id="PTHR34145:SF28">
    <property type="entry name" value="F-BOX DOMAIN-CONTAINING PROTEIN"/>
    <property type="match status" value="1"/>
</dbReference>
<dbReference type="SUPFAM" id="SSF81383">
    <property type="entry name" value="F-box domain"/>
    <property type="match status" value="1"/>
</dbReference>
<dbReference type="Gene3D" id="3.80.10.10">
    <property type="entry name" value="Ribonuclease Inhibitor"/>
    <property type="match status" value="2"/>
</dbReference>
<evidence type="ECO:0000313" key="3">
    <source>
        <dbReference type="EMBL" id="AET01639.2"/>
    </source>
</evidence>
<dbReference type="Proteomes" id="UP000002051">
    <property type="component" value="Chromosome 8"/>
</dbReference>
<dbReference type="HOGENOM" id="CLU_036549_0_0_1"/>
<dbReference type="InterPro" id="IPR032675">
    <property type="entry name" value="LRR_dom_sf"/>
</dbReference>
<dbReference type="CDD" id="cd22160">
    <property type="entry name" value="F-box_AtFBL13-like"/>
    <property type="match status" value="1"/>
</dbReference>
<dbReference type="PANTHER" id="PTHR34145">
    <property type="entry name" value="OS02G0105600 PROTEIN"/>
    <property type="match status" value="1"/>
</dbReference>
<dbReference type="InterPro" id="IPR055357">
    <property type="entry name" value="LRR_At1g61320_AtMIF1"/>
</dbReference>
<keyword evidence="5" id="KW-1185">Reference proteome</keyword>
<accession>G7LI89</accession>
<organism evidence="3 5">
    <name type="scientific">Medicago truncatula</name>
    <name type="common">Barrel medic</name>
    <name type="synonym">Medicago tribuloides</name>
    <dbReference type="NCBI Taxonomy" id="3880"/>
    <lineage>
        <taxon>Eukaryota</taxon>
        <taxon>Viridiplantae</taxon>
        <taxon>Streptophyta</taxon>
        <taxon>Embryophyta</taxon>
        <taxon>Tracheophyta</taxon>
        <taxon>Spermatophyta</taxon>
        <taxon>Magnoliopsida</taxon>
        <taxon>eudicotyledons</taxon>
        <taxon>Gunneridae</taxon>
        <taxon>Pentapetalae</taxon>
        <taxon>rosids</taxon>
        <taxon>fabids</taxon>
        <taxon>Fabales</taxon>
        <taxon>Fabaceae</taxon>
        <taxon>Papilionoideae</taxon>
        <taxon>50 kb inversion clade</taxon>
        <taxon>NPAAA clade</taxon>
        <taxon>Hologalegina</taxon>
        <taxon>IRL clade</taxon>
        <taxon>Trifolieae</taxon>
        <taxon>Medicago</taxon>
    </lineage>
</organism>
<dbReference type="InterPro" id="IPR053781">
    <property type="entry name" value="F-box_AtFBL13-like"/>
</dbReference>
<dbReference type="EMBL" id="CM001224">
    <property type="protein sequence ID" value="AET01639.2"/>
    <property type="molecule type" value="Genomic_DNA"/>
</dbReference>
<dbReference type="eggNOG" id="ENOG502S269">
    <property type="taxonomic scope" value="Eukaryota"/>
</dbReference>
<name>G7LI89_MEDTR</name>
<reference evidence="3 5" key="2">
    <citation type="journal article" date="2014" name="BMC Genomics">
        <title>An improved genome release (version Mt4.0) for the model legume Medicago truncatula.</title>
        <authorList>
            <person name="Tang H."/>
            <person name="Krishnakumar V."/>
            <person name="Bidwell S."/>
            <person name="Rosen B."/>
            <person name="Chan A."/>
            <person name="Zhou S."/>
            <person name="Gentzbittel L."/>
            <person name="Childs K.L."/>
            <person name="Yandell M."/>
            <person name="Gundlach H."/>
            <person name="Mayer K.F."/>
            <person name="Schwartz D.C."/>
            <person name="Town C.D."/>
        </authorList>
    </citation>
    <scope>GENOME REANNOTATION</scope>
    <source>
        <strain evidence="4 5">cv. Jemalong A17</strain>
    </source>
</reference>
<dbReference type="Pfam" id="PF23622">
    <property type="entry name" value="LRR_At1g61320_AtMIF1"/>
    <property type="match status" value="1"/>
</dbReference>
<protein>
    <submittedName>
        <fullName evidence="3">F-box/FBD-like domain protein</fullName>
    </submittedName>
</protein>
<reference evidence="3 5" key="1">
    <citation type="journal article" date="2011" name="Nature">
        <title>The Medicago genome provides insight into the evolution of rhizobial symbioses.</title>
        <authorList>
            <person name="Young N.D."/>
            <person name="Debelle F."/>
            <person name="Oldroyd G.E."/>
            <person name="Geurts R."/>
            <person name="Cannon S.B."/>
            <person name="Udvardi M.K."/>
            <person name="Benedito V.A."/>
            <person name="Mayer K.F."/>
            <person name="Gouzy J."/>
            <person name="Schoof H."/>
            <person name="Van de Peer Y."/>
            <person name="Proost S."/>
            <person name="Cook D.R."/>
            <person name="Meyers B.C."/>
            <person name="Spannagl M."/>
            <person name="Cheung F."/>
            <person name="De Mita S."/>
            <person name="Krishnakumar V."/>
            <person name="Gundlach H."/>
            <person name="Zhou S."/>
            <person name="Mudge J."/>
            <person name="Bharti A.K."/>
            <person name="Murray J.D."/>
            <person name="Naoumkina M.A."/>
            <person name="Rosen B."/>
            <person name="Silverstein K.A."/>
            <person name="Tang H."/>
            <person name="Rombauts S."/>
            <person name="Zhao P.X."/>
            <person name="Zhou P."/>
            <person name="Barbe V."/>
            <person name="Bardou P."/>
            <person name="Bechner M."/>
            <person name="Bellec A."/>
            <person name="Berger A."/>
            <person name="Berges H."/>
            <person name="Bidwell S."/>
            <person name="Bisseling T."/>
            <person name="Choisne N."/>
            <person name="Couloux A."/>
            <person name="Denny R."/>
            <person name="Deshpande S."/>
            <person name="Dai X."/>
            <person name="Doyle J.J."/>
            <person name="Dudez A.M."/>
            <person name="Farmer A.D."/>
            <person name="Fouteau S."/>
            <person name="Franken C."/>
            <person name="Gibelin C."/>
            <person name="Gish J."/>
            <person name="Goldstein S."/>
            <person name="Gonzalez A.J."/>
            <person name="Green P.J."/>
            <person name="Hallab A."/>
            <person name="Hartog M."/>
            <person name="Hua A."/>
            <person name="Humphray S.J."/>
            <person name="Jeong D.H."/>
            <person name="Jing Y."/>
            <person name="Jocker A."/>
            <person name="Kenton S.M."/>
            <person name="Kim D.J."/>
            <person name="Klee K."/>
            <person name="Lai H."/>
            <person name="Lang C."/>
            <person name="Lin S."/>
            <person name="Macmil S.L."/>
            <person name="Magdelenat G."/>
            <person name="Matthews L."/>
            <person name="McCorrison J."/>
            <person name="Monaghan E.L."/>
            <person name="Mun J.H."/>
            <person name="Najar F.Z."/>
            <person name="Nicholson C."/>
            <person name="Noirot C."/>
            <person name="O'Bleness M."/>
            <person name="Paule C.R."/>
            <person name="Poulain J."/>
            <person name="Prion F."/>
            <person name="Qin B."/>
            <person name="Qu C."/>
            <person name="Retzel E.F."/>
            <person name="Riddle C."/>
            <person name="Sallet E."/>
            <person name="Samain S."/>
            <person name="Samson N."/>
            <person name="Sanders I."/>
            <person name="Saurat O."/>
            <person name="Scarpelli C."/>
            <person name="Schiex T."/>
            <person name="Segurens B."/>
            <person name="Severin A.J."/>
            <person name="Sherrier D.J."/>
            <person name="Shi R."/>
            <person name="Sims S."/>
            <person name="Singer S.R."/>
            <person name="Sinharoy S."/>
            <person name="Sterck L."/>
            <person name="Viollet A."/>
            <person name="Wang B.B."/>
            <person name="Wang K."/>
            <person name="Wang M."/>
            <person name="Wang X."/>
            <person name="Warfsmann J."/>
            <person name="Weissenbach J."/>
            <person name="White D.D."/>
            <person name="White J.D."/>
            <person name="Wiley G.B."/>
            <person name="Wincker P."/>
            <person name="Xing Y."/>
            <person name="Yang L."/>
            <person name="Yao Z."/>
            <person name="Ying F."/>
            <person name="Zhai J."/>
            <person name="Zhou L."/>
            <person name="Zuber A."/>
            <person name="Denarie J."/>
            <person name="Dixon R.A."/>
            <person name="May G.D."/>
            <person name="Schwartz D.C."/>
            <person name="Rogers J."/>
            <person name="Quetier F."/>
            <person name="Town C.D."/>
            <person name="Roe B.A."/>
        </authorList>
    </citation>
    <scope>NUCLEOTIDE SEQUENCE [LARGE SCALE GENOMIC DNA]</scope>
    <source>
        <strain evidence="3">A17</strain>
        <strain evidence="4 5">cv. Jemalong A17</strain>
    </source>
</reference>
<evidence type="ECO:0000313" key="4">
    <source>
        <dbReference type="EnsemblPlants" id="AET01639"/>
    </source>
</evidence>
<dbReference type="InterPro" id="IPR053772">
    <property type="entry name" value="At1g61320/At1g61330-like"/>
</dbReference>
<dbReference type="PaxDb" id="3880-AET01639"/>
<reference evidence="4" key="3">
    <citation type="submission" date="2015-04" db="UniProtKB">
        <authorList>
            <consortium name="EnsemblPlants"/>
        </authorList>
    </citation>
    <scope>IDENTIFICATION</scope>
    <source>
        <strain evidence="4">cv. Jemalong A17</strain>
    </source>
</reference>
<dbReference type="AlphaFoldDB" id="G7LI89"/>
<dbReference type="InterPro" id="IPR036047">
    <property type="entry name" value="F-box-like_dom_sf"/>
</dbReference>
<dbReference type="SUPFAM" id="SSF52047">
    <property type="entry name" value="RNI-like"/>
    <property type="match status" value="1"/>
</dbReference>
<gene>
    <name evidence="3" type="ordered locus">MTR_8g018340</name>
</gene>
<dbReference type="EnsemblPlants" id="AET01639">
    <property type="protein sequence ID" value="AET01639"/>
    <property type="gene ID" value="MTR_8g018340"/>
</dbReference>
<dbReference type="Pfam" id="PF00646">
    <property type="entry name" value="F-box"/>
    <property type="match status" value="1"/>
</dbReference>
<evidence type="ECO:0000259" key="2">
    <source>
        <dbReference type="Pfam" id="PF23622"/>
    </source>
</evidence>
<proteinExistence type="predicted"/>
<evidence type="ECO:0000313" key="5">
    <source>
        <dbReference type="Proteomes" id="UP000002051"/>
    </source>
</evidence>
<dbReference type="InterPro" id="IPR001810">
    <property type="entry name" value="F-box_dom"/>
</dbReference>
<feature type="domain" description="At1g61320/AtMIF1 LRR" evidence="2">
    <location>
        <begin position="275"/>
        <end position="379"/>
    </location>
</feature>
<accession>A0A0C3XXA0</accession>
<sequence length="579" mass="66006">MEHDEDRLSNLPKVILHSILSRLPEKDAARTSVLSKSWLETWHTFPILSFSDAKITGLFPPSDIGRMLFPELMDDFVRKIENFIDYVKITLLRFYDNGLAINKFKLVVNNVELRGYNVELDLWLKLASESGVEVLQLCLPNGPNHEYYVLPEGVMGGIRVDTAFMNRSIKFFSLRILSLKHVLSRDEHAIEHLISCCPLIEHITLRDCSMLSPNGATNHLLESHTSGVIKSLSMDGLLKLKTVDVQGIQEVYIDSPSLEKLRYCPGYFDAPFKIDFDRCQNLKYLDLCLDSGIITDKWFLELFRKFRFLESLKLDDCTMAERINISSVQLKVLELSDCSNLKEVNIDAPNLLSCVYCSDGDSEPIISFLTSSSQLKVDMDIPIDHHHLCNLREFVQNIKPQNVLSSLSVYIRKPFVDILHPMVFQVSSPPPSIKHLHLRSVPKNETFFSSIVNILLSSCCPAFISLNPHPYFCSKAFTEFLYEKLMERKGDDCFCSSSDTKCWWHGLKNVKVISSLKNDKNIDFKTMLELLPNGGKISFIYCDSHFASSKQGPSADFHFTITFLDITHFQLLHAVIPSS</sequence>